<gene>
    <name evidence="3" type="ORF">IV203_032038</name>
</gene>
<evidence type="ECO:0008006" key="5">
    <source>
        <dbReference type="Google" id="ProtNLM"/>
    </source>
</evidence>
<keyword evidence="1" id="KW-0175">Coiled coil</keyword>
<evidence type="ECO:0000313" key="4">
    <source>
        <dbReference type="Proteomes" id="UP000693970"/>
    </source>
</evidence>
<protein>
    <recommendedName>
        <fullName evidence="5">Apolipophorin-III</fullName>
    </recommendedName>
</protein>
<feature type="signal peptide" evidence="2">
    <location>
        <begin position="1"/>
        <end position="33"/>
    </location>
</feature>
<keyword evidence="4" id="KW-1185">Reference proteome</keyword>
<dbReference type="EMBL" id="JAGRRH010000006">
    <property type="protein sequence ID" value="KAG7369295.1"/>
    <property type="molecule type" value="Genomic_DNA"/>
</dbReference>
<accession>A0A9K3Q3M5</accession>
<proteinExistence type="predicted"/>
<dbReference type="Proteomes" id="UP000693970">
    <property type="component" value="Unassembled WGS sequence"/>
</dbReference>
<sequence length="186" mass="20628">MKTPSRSPFRSFCFLLVWMAVLLLSSTTNLVHAQEEEAEEKTCDCSAHIESAKQDTASSFQATINELNHKLSDAAASVTGKDGEIAKLSAQIQEITSAMTAKVEELTSQLETKVKELDVTKQTSNALESALEQMKSSFQSAQEEADQAKTQVSKYLDQRFFINMTLLKQDLNNLLKKLGFNKGDEL</sequence>
<reference evidence="3" key="2">
    <citation type="submission" date="2021-04" db="EMBL/GenBank/DDBJ databases">
        <authorList>
            <person name="Podell S."/>
        </authorList>
    </citation>
    <scope>NUCLEOTIDE SEQUENCE</scope>
    <source>
        <strain evidence="3">Hildebrandi</strain>
    </source>
</reference>
<evidence type="ECO:0000313" key="3">
    <source>
        <dbReference type="EMBL" id="KAG7369295.1"/>
    </source>
</evidence>
<evidence type="ECO:0000256" key="2">
    <source>
        <dbReference type="SAM" id="SignalP"/>
    </source>
</evidence>
<comment type="caution">
    <text evidence="3">The sequence shown here is derived from an EMBL/GenBank/DDBJ whole genome shotgun (WGS) entry which is preliminary data.</text>
</comment>
<keyword evidence="2" id="KW-0732">Signal</keyword>
<name>A0A9K3Q3M5_9STRA</name>
<reference evidence="3" key="1">
    <citation type="journal article" date="2021" name="Sci. Rep.">
        <title>Diploid genomic architecture of Nitzschia inconspicua, an elite biomass production diatom.</title>
        <authorList>
            <person name="Oliver A."/>
            <person name="Podell S."/>
            <person name="Pinowska A."/>
            <person name="Traller J.C."/>
            <person name="Smith S.R."/>
            <person name="McClure R."/>
            <person name="Beliaev A."/>
            <person name="Bohutskyi P."/>
            <person name="Hill E.A."/>
            <person name="Rabines A."/>
            <person name="Zheng H."/>
            <person name="Allen L.Z."/>
            <person name="Kuo A."/>
            <person name="Grigoriev I.V."/>
            <person name="Allen A.E."/>
            <person name="Hazlebeck D."/>
            <person name="Allen E.E."/>
        </authorList>
    </citation>
    <scope>NUCLEOTIDE SEQUENCE</scope>
    <source>
        <strain evidence="3">Hildebrandi</strain>
    </source>
</reference>
<organism evidence="3 4">
    <name type="scientific">Nitzschia inconspicua</name>
    <dbReference type="NCBI Taxonomy" id="303405"/>
    <lineage>
        <taxon>Eukaryota</taxon>
        <taxon>Sar</taxon>
        <taxon>Stramenopiles</taxon>
        <taxon>Ochrophyta</taxon>
        <taxon>Bacillariophyta</taxon>
        <taxon>Bacillariophyceae</taxon>
        <taxon>Bacillariophycidae</taxon>
        <taxon>Bacillariales</taxon>
        <taxon>Bacillariaceae</taxon>
        <taxon>Nitzschia</taxon>
    </lineage>
</organism>
<feature type="chain" id="PRO_5039917344" description="Apolipophorin-III" evidence="2">
    <location>
        <begin position="34"/>
        <end position="186"/>
    </location>
</feature>
<dbReference type="AlphaFoldDB" id="A0A9K3Q3M5"/>
<evidence type="ECO:0000256" key="1">
    <source>
        <dbReference type="SAM" id="Coils"/>
    </source>
</evidence>
<feature type="coiled-coil region" evidence="1">
    <location>
        <begin position="103"/>
        <end position="158"/>
    </location>
</feature>